<keyword evidence="1" id="KW-1133">Transmembrane helix</keyword>
<feature type="transmembrane region" description="Helical" evidence="1">
    <location>
        <begin position="125"/>
        <end position="147"/>
    </location>
</feature>
<gene>
    <name evidence="2" type="ORF">SARC_12566</name>
</gene>
<dbReference type="RefSeq" id="XP_014148801.1">
    <property type="nucleotide sequence ID" value="XM_014293326.1"/>
</dbReference>
<organism evidence="2 3">
    <name type="scientific">Sphaeroforma arctica JP610</name>
    <dbReference type="NCBI Taxonomy" id="667725"/>
    <lineage>
        <taxon>Eukaryota</taxon>
        <taxon>Ichthyosporea</taxon>
        <taxon>Ichthyophonida</taxon>
        <taxon>Sphaeroforma</taxon>
    </lineage>
</organism>
<dbReference type="EMBL" id="KQ243998">
    <property type="protein sequence ID" value="KNC74899.1"/>
    <property type="molecule type" value="Genomic_DNA"/>
</dbReference>
<sequence length="169" mass="19073">ISKPTRTCAHKHNYHLEVRSFYQNTQLPGYPVAATDTGTRSSRANSYAIRAVSDRDLLARGMDRTNDASQRQEKKGIAKQQAVFAVRLYPFIVLFMLVISVPFLTPVVVPLHRDANYERQCRPHYDVFIALTASFGIDNLCVATLLYRRYTDTGNTTTSKQGADTSRLN</sequence>
<evidence type="ECO:0000313" key="2">
    <source>
        <dbReference type="EMBL" id="KNC74899.1"/>
    </source>
</evidence>
<proteinExistence type="predicted"/>
<name>A0A0L0FDQ2_9EUKA</name>
<dbReference type="GeneID" id="25913070"/>
<feature type="non-terminal residue" evidence="2">
    <location>
        <position position="1"/>
    </location>
</feature>
<keyword evidence="1" id="KW-0812">Transmembrane</keyword>
<feature type="transmembrane region" description="Helical" evidence="1">
    <location>
        <begin position="84"/>
        <end position="105"/>
    </location>
</feature>
<evidence type="ECO:0000313" key="3">
    <source>
        <dbReference type="Proteomes" id="UP000054560"/>
    </source>
</evidence>
<keyword evidence="1" id="KW-0472">Membrane</keyword>
<reference evidence="2 3" key="1">
    <citation type="submission" date="2011-02" db="EMBL/GenBank/DDBJ databases">
        <title>The Genome Sequence of Sphaeroforma arctica JP610.</title>
        <authorList>
            <consortium name="The Broad Institute Genome Sequencing Platform"/>
            <person name="Russ C."/>
            <person name="Cuomo C."/>
            <person name="Young S.K."/>
            <person name="Zeng Q."/>
            <person name="Gargeya S."/>
            <person name="Alvarado L."/>
            <person name="Berlin A."/>
            <person name="Chapman S.B."/>
            <person name="Chen Z."/>
            <person name="Freedman E."/>
            <person name="Gellesch M."/>
            <person name="Goldberg J."/>
            <person name="Griggs A."/>
            <person name="Gujja S."/>
            <person name="Heilman E."/>
            <person name="Heiman D."/>
            <person name="Howarth C."/>
            <person name="Mehta T."/>
            <person name="Neiman D."/>
            <person name="Pearson M."/>
            <person name="Roberts A."/>
            <person name="Saif S."/>
            <person name="Shea T."/>
            <person name="Shenoy N."/>
            <person name="Sisk P."/>
            <person name="Stolte C."/>
            <person name="Sykes S."/>
            <person name="White J."/>
            <person name="Yandava C."/>
            <person name="Burger G."/>
            <person name="Gray M.W."/>
            <person name="Holland P.W.H."/>
            <person name="King N."/>
            <person name="Lang F.B.F."/>
            <person name="Roger A.J."/>
            <person name="Ruiz-Trillo I."/>
            <person name="Haas B."/>
            <person name="Nusbaum C."/>
            <person name="Birren B."/>
        </authorList>
    </citation>
    <scope>NUCLEOTIDE SEQUENCE [LARGE SCALE GENOMIC DNA]</scope>
    <source>
        <strain evidence="2 3">JP610</strain>
    </source>
</reference>
<accession>A0A0L0FDQ2</accession>
<keyword evidence="3" id="KW-1185">Reference proteome</keyword>
<protein>
    <submittedName>
        <fullName evidence="2">Uncharacterized protein</fullName>
    </submittedName>
</protein>
<dbReference type="AlphaFoldDB" id="A0A0L0FDQ2"/>
<dbReference type="Proteomes" id="UP000054560">
    <property type="component" value="Unassembled WGS sequence"/>
</dbReference>
<evidence type="ECO:0000256" key="1">
    <source>
        <dbReference type="SAM" id="Phobius"/>
    </source>
</evidence>